<protein>
    <recommendedName>
        <fullName evidence="3 8">60S ribosomal export protein NMD3</fullName>
    </recommendedName>
</protein>
<proteinExistence type="inferred from homology"/>
<feature type="domain" description="60S ribosomal export protein NMD3 SH3" evidence="11">
    <location>
        <begin position="265"/>
        <end position="310"/>
    </location>
</feature>
<dbReference type="InterPro" id="IPR048899">
    <property type="entry name" value="NMD_SH3"/>
</dbReference>
<dbReference type="InterPro" id="IPR039768">
    <property type="entry name" value="Nmd3"/>
</dbReference>
<evidence type="ECO:0000313" key="12">
    <source>
        <dbReference type="Proteomes" id="UP000095284"/>
    </source>
</evidence>
<reference evidence="13" key="1">
    <citation type="submission" date="2016-11" db="UniProtKB">
        <authorList>
            <consortium name="WormBaseParasite"/>
        </authorList>
    </citation>
    <scope>IDENTIFICATION</scope>
</reference>
<dbReference type="GO" id="GO:0000055">
    <property type="term" value="P:ribosomal large subunit export from nucleus"/>
    <property type="evidence" value="ECO:0007669"/>
    <property type="project" value="TreeGrafter"/>
</dbReference>
<dbReference type="PANTHER" id="PTHR12746:SF2">
    <property type="entry name" value="60S RIBOSOMAL EXPORT PROTEIN NMD3"/>
    <property type="match status" value="1"/>
</dbReference>
<dbReference type="PANTHER" id="PTHR12746">
    <property type="entry name" value="NONSENSE-MEDIATED MRNA DECAY PROTEIN 3"/>
    <property type="match status" value="1"/>
</dbReference>
<evidence type="ECO:0000259" key="11">
    <source>
        <dbReference type="Pfam" id="PF21193"/>
    </source>
</evidence>
<organism evidence="12 13">
    <name type="scientific">Bursaphelenchus xylophilus</name>
    <name type="common">Pinewood nematode worm</name>
    <name type="synonym">Aphelenchoides xylophilus</name>
    <dbReference type="NCBI Taxonomy" id="6326"/>
    <lineage>
        <taxon>Eukaryota</taxon>
        <taxon>Metazoa</taxon>
        <taxon>Ecdysozoa</taxon>
        <taxon>Nematoda</taxon>
        <taxon>Chromadorea</taxon>
        <taxon>Rhabditida</taxon>
        <taxon>Tylenchina</taxon>
        <taxon>Tylenchomorpha</taxon>
        <taxon>Aphelenchoidea</taxon>
        <taxon>Aphelenchoididae</taxon>
        <taxon>Bursaphelenchus</taxon>
    </lineage>
</organism>
<evidence type="ECO:0000256" key="8">
    <source>
        <dbReference type="RuleBase" id="RU364108"/>
    </source>
</evidence>
<dbReference type="Pfam" id="PF21192">
    <property type="entry name" value="OB_NMD3"/>
    <property type="match status" value="1"/>
</dbReference>
<feature type="domain" description="Nmd3 N-terminal" evidence="9">
    <location>
        <begin position="32"/>
        <end position="261"/>
    </location>
</feature>
<evidence type="ECO:0000256" key="2">
    <source>
        <dbReference type="ARBA" id="ARBA00009794"/>
    </source>
</evidence>
<evidence type="ECO:0000256" key="6">
    <source>
        <dbReference type="ARBA" id="ARBA00022927"/>
    </source>
</evidence>
<keyword evidence="4 8" id="KW-0813">Transport</keyword>
<evidence type="ECO:0000256" key="4">
    <source>
        <dbReference type="ARBA" id="ARBA00022448"/>
    </source>
</evidence>
<comment type="subcellular location">
    <subcellularLocation>
        <location evidence="8">Cytoplasm</location>
    </subcellularLocation>
    <subcellularLocation>
        <location evidence="8">Nucleus</location>
    </subcellularLocation>
</comment>
<dbReference type="Proteomes" id="UP000095284">
    <property type="component" value="Unplaced"/>
</dbReference>
<evidence type="ECO:0000259" key="9">
    <source>
        <dbReference type="Pfam" id="PF04981"/>
    </source>
</evidence>
<dbReference type="InterPro" id="IPR007064">
    <property type="entry name" value="Nmd3_N"/>
</dbReference>
<keyword evidence="6 8" id="KW-0653">Protein transport</keyword>
<evidence type="ECO:0000256" key="1">
    <source>
        <dbReference type="ARBA" id="ARBA00002269"/>
    </source>
</evidence>
<dbReference type="GO" id="GO:0015031">
    <property type="term" value="P:protein transport"/>
    <property type="evidence" value="ECO:0007669"/>
    <property type="project" value="UniProtKB-KW"/>
</dbReference>
<keyword evidence="7 8" id="KW-0539">Nucleus</keyword>
<evidence type="ECO:0000313" key="13">
    <source>
        <dbReference type="WBParaSite" id="BXY_0704800.1"/>
    </source>
</evidence>
<evidence type="ECO:0000256" key="5">
    <source>
        <dbReference type="ARBA" id="ARBA00022490"/>
    </source>
</evidence>
<dbReference type="GO" id="GO:0043023">
    <property type="term" value="F:ribosomal large subunit binding"/>
    <property type="evidence" value="ECO:0007669"/>
    <property type="project" value="InterPro"/>
</dbReference>
<dbReference type="GO" id="GO:0005634">
    <property type="term" value="C:nucleus"/>
    <property type="evidence" value="ECO:0007669"/>
    <property type="project" value="UniProtKB-SubCell"/>
</dbReference>
<sequence>MVRQRCCMTRDGKVAKMQSMPIGPVETGQVACCECGTPIPPNPANMCVACLRSRVDITEGIPKQSNLMHCKFCERYLVPPSTWQVAALESKELLSLCLKRIKPQMLNVRLVDAQFIWTEPHSKRVKVKMAVQKEVFTNAVLQQSFIVEYVICGQVCEDCHRVQAKDYWRALLQIRQKCDFKKTLFYLEQLLLKYDAASQANNVKPVPTGIDFYFAKQQDARKLLEFINTVLPCKYHYSQQLISQDVKNNTYDYKHTYCIEICPVTKDSLVCLPKKLAQSYGNMSQLLVVLRVTNVLSLIDPTNCQVYDVNSLTFFKEPFEMFLGPKNMVEFYVVEVENVNEIKRSKGHGHVSHKHQLVELFVCRANEVGEPEAHLYSTKSHLGKMLKPGDTVMGYDLLNTNVNNPTFDNMKDHEKPDCILVRKCYDRELRHRKRNWKLKRLIDQGDSASVENEFQRFIEDLEEDEHLREKVNLYRDPTKKLAPESEIDPADIPEGTQLADLLEEMDIADVEMAES</sequence>
<comment type="function">
    <text evidence="1 8">Acts as an adapter for the XPO1/CRM1-mediated export of the 60S ribosomal subunit.</text>
</comment>
<dbReference type="Pfam" id="PF04981">
    <property type="entry name" value="NMD3"/>
    <property type="match status" value="1"/>
</dbReference>
<evidence type="ECO:0000256" key="7">
    <source>
        <dbReference type="ARBA" id="ARBA00023242"/>
    </source>
</evidence>
<evidence type="ECO:0000259" key="10">
    <source>
        <dbReference type="Pfam" id="PF21192"/>
    </source>
</evidence>
<dbReference type="InterPro" id="IPR048898">
    <property type="entry name" value="OB_NMD3"/>
</dbReference>
<dbReference type="GO" id="GO:0005737">
    <property type="term" value="C:cytoplasm"/>
    <property type="evidence" value="ECO:0007669"/>
    <property type="project" value="UniProtKB-SubCell"/>
</dbReference>
<dbReference type="eggNOG" id="KOG2613">
    <property type="taxonomic scope" value="Eukaryota"/>
</dbReference>
<evidence type="ECO:0000256" key="3">
    <source>
        <dbReference type="ARBA" id="ARBA00017035"/>
    </source>
</evidence>
<name>A0A1I7S219_BURXY</name>
<dbReference type="WBParaSite" id="BXY_0704800.1">
    <property type="protein sequence ID" value="BXY_0704800.1"/>
    <property type="gene ID" value="BXY_0704800"/>
</dbReference>
<feature type="domain" description="60S ribosomal export protein NMD3 OB-fold" evidence="10">
    <location>
        <begin position="328"/>
        <end position="423"/>
    </location>
</feature>
<accession>A0A1I7S219</accession>
<keyword evidence="5 8" id="KW-0963">Cytoplasm</keyword>
<dbReference type="AlphaFoldDB" id="A0A1I7S219"/>
<comment type="similarity">
    <text evidence="2 8">Belongs to the NMD3 family.</text>
</comment>
<dbReference type="Pfam" id="PF21193">
    <property type="entry name" value="NMD_SH3"/>
    <property type="match status" value="1"/>
</dbReference>